<dbReference type="GO" id="GO:0003677">
    <property type="term" value="F:DNA binding"/>
    <property type="evidence" value="ECO:0007669"/>
    <property type="project" value="InterPro"/>
</dbReference>
<accession>A0A1Z4LZ05</accession>
<dbReference type="InterPro" id="IPR001646">
    <property type="entry name" value="5peptide_repeat"/>
</dbReference>
<dbReference type="GO" id="GO:0006355">
    <property type="term" value="P:regulation of DNA-templated transcription"/>
    <property type="evidence" value="ECO:0007669"/>
    <property type="project" value="InterPro"/>
</dbReference>
<dbReference type="Pfam" id="PF00805">
    <property type="entry name" value="Pentapeptide"/>
    <property type="match status" value="1"/>
</dbReference>
<dbReference type="InterPro" id="IPR036322">
    <property type="entry name" value="WD40_repeat_dom_sf"/>
</dbReference>
<dbReference type="EMBL" id="AP018227">
    <property type="protein sequence ID" value="BAY86460.1"/>
    <property type="molecule type" value="Genomic_DNA"/>
</dbReference>
<evidence type="ECO:0000256" key="3">
    <source>
        <dbReference type="PROSITE-ProRule" id="PRU00221"/>
    </source>
</evidence>
<feature type="domain" description="EML-like second beta-propeller" evidence="5">
    <location>
        <begin position="1021"/>
        <end position="1187"/>
    </location>
</feature>
<dbReference type="PRINTS" id="PR00364">
    <property type="entry name" value="DISEASERSIST"/>
</dbReference>
<keyword evidence="1 3" id="KW-0853">WD repeat</keyword>
<evidence type="ECO:0000259" key="4">
    <source>
        <dbReference type="Pfam" id="PF00931"/>
    </source>
</evidence>
<evidence type="ECO:0000256" key="2">
    <source>
        <dbReference type="ARBA" id="ARBA00022737"/>
    </source>
</evidence>
<keyword evidence="2" id="KW-0677">Repeat</keyword>
<dbReference type="SUPFAM" id="SSF52540">
    <property type="entry name" value="P-loop containing nucleoside triphosphate hydrolases"/>
    <property type="match status" value="1"/>
</dbReference>
<dbReference type="Pfam" id="PF00931">
    <property type="entry name" value="NB-ARC"/>
    <property type="match status" value="1"/>
</dbReference>
<name>A0A1Z4LZ05_9CYAN</name>
<feature type="repeat" description="WD" evidence="3">
    <location>
        <begin position="1143"/>
        <end position="1184"/>
    </location>
</feature>
<evidence type="ECO:0000256" key="1">
    <source>
        <dbReference type="ARBA" id="ARBA00022574"/>
    </source>
</evidence>
<sequence length="1226" mass="138243">MDIIVNKPQLPDEFIQEIATQKGVTKTELDALLLALQGFSGSDIAKKLSITQAAVRKRLGESYKKFQIEGNKNKKIYALKQYLFQDYQASEATKPKISENWSEAVDVEGFKGREKEISELTRWVKHRKCRLIAVLGFGGIGKTMLAAKIVKEVREDFDYIIWRSLSNSPQLNDILAEILQFLPKDNRSDLDSDNENHDKKILHLVDVLRKHRCLIVLDNVESILSSSEGKDHELAGKYEDGYQNYGDLFQKIGEASHKSCLLLTSREKPLQVAMLEGKNLPVKVLQLQGLKLEDASAILKDKGFTNSTCSTPELKQLVDLYSGNPLALKMVATTIYDLFDNKVSEFLEQIDQKTAVYGDIRTLLEEQFNRLSKLETQLMYWFAINRDSVSLAHMKKDLIVQDNIRILEAVESLLWRSLIEKAVDDGVGRFSLQSVVAEFIRKRLVVQAAEEIIRTSDSKIFNDFKIINTYPLIKARSLDYFRQRQERSILEPLNEQLLEFFNHERKLESHLKSILDLLRGQSLAEKGYAAGNIINLMRHLKIDLSGCNFSNLTIRQAYFKDVKLQKTEFTDSDFKNSVFSDTMSSLVSVGFSHDGRYFATGVINGEVRLWQTDEIKLFSILKGHNVWVWAFAFSPDNKIIASGSADYKINLWDIGSGECIDTLRHDSKVYSLAFNTDGRLLASASEDKSVKIWNIKTGKCEKTLNGHTGSVLSVDFHPKQKDIIASSDTKGNIKLWNIRTEDCLKTFYVSDEDSLIKEEDKIINAIHFHPDGELLVSCGADKTVRLWDLATGNYKPPLFGHEGKVYKVRFSPNGKIIASCSEDRTIKLWDTDSRKCKQTLSGHTSQVWDIGFHPSGRTLISGSDDQTARFWNIEDGTCWNILKGYTRGVFSLAFSPDSKTLVSAQDGQIIIHSWKLEDFKYNSHLRGHKGKIRSVAFSSDGRTLASGSADRQIKLWDIQNIHDGKEILSLNEHENWVWTVVFSPDGQTLASGGEDNTIRIWNVKTGDCTRVIMGHSQWVCAISFNPRDSNTIASGSADSTVKLWDVNTGVCIRTLEEHINVVYSVAFSPDGQILATGSEDKTIKLWNPITGECLHTLRQHTQQVYSVAFSPDGKMLASGSGDTTINLWQVETGELLDTLADVQDGHTQPIRCVAFSPDGELLASGGEDEKILIWQMENRQILKQLKTHRFYEGMEITNISGLTEPEKASLRALGAVENTTTSHRLK</sequence>
<dbReference type="AlphaFoldDB" id="A0A1Z4LZ05"/>
<keyword evidence="7" id="KW-1185">Reference proteome</keyword>
<dbReference type="InterPro" id="IPR036388">
    <property type="entry name" value="WH-like_DNA-bd_sf"/>
</dbReference>
<dbReference type="Gene3D" id="2.160.20.80">
    <property type="entry name" value="E3 ubiquitin-protein ligase SopA"/>
    <property type="match status" value="1"/>
</dbReference>
<feature type="repeat" description="WD" evidence="3">
    <location>
        <begin position="662"/>
        <end position="703"/>
    </location>
</feature>
<dbReference type="Gene3D" id="1.10.10.10">
    <property type="entry name" value="Winged helix-like DNA-binding domain superfamily/Winged helix DNA-binding domain"/>
    <property type="match status" value="1"/>
</dbReference>
<feature type="domain" description="NB-ARC" evidence="4">
    <location>
        <begin position="115"/>
        <end position="220"/>
    </location>
</feature>
<dbReference type="Gene3D" id="2.130.10.10">
    <property type="entry name" value="YVTN repeat-like/Quinoprotein amine dehydrogenase"/>
    <property type="match status" value="7"/>
</dbReference>
<dbReference type="Pfam" id="PF23414">
    <property type="entry name" value="Beta-prop_EML_2"/>
    <property type="match status" value="1"/>
</dbReference>
<dbReference type="PANTHER" id="PTHR22847:SF637">
    <property type="entry name" value="WD REPEAT DOMAIN 5B"/>
    <property type="match status" value="1"/>
</dbReference>
<dbReference type="Pfam" id="PF00400">
    <property type="entry name" value="WD40"/>
    <property type="match status" value="10"/>
</dbReference>
<feature type="repeat" description="WD" evidence="3">
    <location>
        <begin position="925"/>
        <end position="960"/>
    </location>
</feature>
<feature type="repeat" description="WD" evidence="3">
    <location>
        <begin position="970"/>
        <end position="1011"/>
    </location>
</feature>
<dbReference type="InterPro" id="IPR055442">
    <property type="entry name" value="Beta-prop_EML-like_2nd"/>
</dbReference>
<gene>
    <name evidence="6" type="ORF">NIES267_59680</name>
</gene>
<dbReference type="SUPFAM" id="SSF50978">
    <property type="entry name" value="WD40 repeat-like"/>
    <property type="match status" value="2"/>
</dbReference>
<dbReference type="PROSITE" id="PS00678">
    <property type="entry name" value="WD_REPEATS_1"/>
    <property type="match status" value="8"/>
</dbReference>
<dbReference type="GO" id="GO:0043531">
    <property type="term" value="F:ADP binding"/>
    <property type="evidence" value="ECO:0007669"/>
    <property type="project" value="InterPro"/>
</dbReference>
<proteinExistence type="predicted"/>
<dbReference type="Proteomes" id="UP000218418">
    <property type="component" value="Chromosome"/>
</dbReference>
<feature type="repeat" description="WD" evidence="3">
    <location>
        <begin position="704"/>
        <end position="746"/>
    </location>
</feature>
<dbReference type="InterPro" id="IPR016032">
    <property type="entry name" value="Sig_transdc_resp-reg_C-effctor"/>
</dbReference>
<feature type="repeat" description="WD" evidence="3">
    <location>
        <begin position="1097"/>
        <end position="1138"/>
    </location>
</feature>
<feature type="repeat" description="WD" evidence="3">
    <location>
        <begin position="756"/>
        <end position="793"/>
    </location>
</feature>
<feature type="repeat" description="WD" evidence="3">
    <location>
        <begin position="1055"/>
        <end position="1096"/>
    </location>
</feature>
<evidence type="ECO:0000313" key="7">
    <source>
        <dbReference type="Proteomes" id="UP000218418"/>
    </source>
</evidence>
<dbReference type="SMART" id="SM00320">
    <property type="entry name" value="WD40"/>
    <property type="match status" value="14"/>
</dbReference>
<feature type="repeat" description="WD" evidence="3">
    <location>
        <begin position="579"/>
        <end position="611"/>
    </location>
</feature>
<dbReference type="SUPFAM" id="SSF141571">
    <property type="entry name" value="Pentapeptide repeat-like"/>
    <property type="match status" value="1"/>
</dbReference>
<dbReference type="Gene3D" id="3.40.50.300">
    <property type="entry name" value="P-loop containing nucleotide triphosphate hydrolases"/>
    <property type="match status" value="1"/>
</dbReference>
<dbReference type="PROSITE" id="PS50294">
    <property type="entry name" value="WD_REPEATS_REGION"/>
    <property type="match status" value="12"/>
</dbReference>
<dbReference type="SUPFAM" id="SSF46894">
    <property type="entry name" value="C-terminal effector domain of the bipartite response regulators"/>
    <property type="match status" value="1"/>
</dbReference>
<dbReference type="InterPro" id="IPR020472">
    <property type="entry name" value="WD40_PAC1"/>
</dbReference>
<organism evidence="6 7">
    <name type="scientific">Calothrix parasitica NIES-267</name>
    <dbReference type="NCBI Taxonomy" id="1973488"/>
    <lineage>
        <taxon>Bacteria</taxon>
        <taxon>Bacillati</taxon>
        <taxon>Cyanobacteriota</taxon>
        <taxon>Cyanophyceae</taxon>
        <taxon>Nostocales</taxon>
        <taxon>Calotrichaceae</taxon>
        <taxon>Calothrix</taxon>
    </lineage>
</organism>
<dbReference type="InterPro" id="IPR015943">
    <property type="entry name" value="WD40/YVTN_repeat-like_dom_sf"/>
</dbReference>
<dbReference type="PANTHER" id="PTHR22847">
    <property type="entry name" value="WD40 REPEAT PROTEIN"/>
    <property type="match status" value="1"/>
</dbReference>
<dbReference type="CDD" id="cd00200">
    <property type="entry name" value="WD40"/>
    <property type="match status" value="2"/>
</dbReference>
<evidence type="ECO:0000313" key="6">
    <source>
        <dbReference type="EMBL" id="BAY86460.1"/>
    </source>
</evidence>
<dbReference type="InterPro" id="IPR019775">
    <property type="entry name" value="WD40_repeat_CS"/>
</dbReference>
<dbReference type="PRINTS" id="PR00320">
    <property type="entry name" value="GPROTEINBRPT"/>
</dbReference>
<feature type="repeat" description="WD" evidence="3">
    <location>
        <begin position="798"/>
        <end position="839"/>
    </location>
</feature>
<dbReference type="InterPro" id="IPR001680">
    <property type="entry name" value="WD40_rpt"/>
</dbReference>
<dbReference type="PROSITE" id="PS50082">
    <property type="entry name" value="WD_REPEATS_2"/>
    <property type="match status" value="13"/>
</dbReference>
<dbReference type="GO" id="GO:0005829">
    <property type="term" value="C:cytosol"/>
    <property type="evidence" value="ECO:0007669"/>
    <property type="project" value="UniProtKB-ARBA"/>
</dbReference>
<protein>
    <submittedName>
        <fullName evidence="6">WD-40 repeat protein</fullName>
    </submittedName>
</protein>
<feature type="repeat" description="WD" evidence="3">
    <location>
        <begin position="840"/>
        <end position="876"/>
    </location>
</feature>
<feature type="repeat" description="WD" evidence="3">
    <location>
        <begin position="1012"/>
        <end position="1054"/>
    </location>
</feature>
<reference evidence="6 7" key="1">
    <citation type="submission" date="2017-06" db="EMBL/GenBank/DDBJ databases">
        <title>Genome sequencing of cyanobaciteial culture collection at National Institute for Environmental Studies (NIES).</title>
        <authorList>
            <person name="Hirose Y."/>
            <person name="Shimura Y."/>
            <person name="Fujisawa T."/>
            <person name="Nakamura Y."/>
            <person name="Kawachi M."/>
        </authorList>
    </citation>
    <scope>NUCLEOTIDE SEQUENCE [LARGE SCALE GENOMIC DNA]</scope>
    <source>
        <strain evidence="6 7">NIES-267</strain>
    </source>
</reference>
<evidence type="ECO:0000259" key="5">
    <source>
        <dbReference type="Pfam" id="PF23414"/>
    </source>
</evidence>
<feature type="repeat" description="WD" evidence="3">
    <location>
        <begin position="621"/>
        <end position="662"/>
    </location>
</feature>
<dbReference type="OrthoDB" id="567898at2"/>
<dbReference type="InterPro" id="IPR027417">
    <property type="entry name" value="P-loop_NTPase"/>
</dbReference>
<dbReference type="InterPro" id="IPR002182">
    <property type="entry name" value="NB-ARC"/>
</dbReference>